<keyword evidence="3" id="KW-1003">Cell membrane</keyword>
<feature type="transmembrane region" description="Helical" evidence="7">
    <location>
        <begin position="155"/>
        <end position="173"/>
    </location>
</feature>
<dbReference type="PANTHER" id="PTHR32322:SF18">
    <property type="entry name" value="S-ADENOSYLMETHIONINE_S-ADENOSYLHOMOCYSTEINE TRANSPORTER"/>
    <property type="match status" value="1"/>
</dbReference>
<dbReference type="InterPro" id="IPR050638">
    <property type="entry name" value="AA-Vitamin_Transporters"/>
</dbReference>
<name>A0A1W1XFV2_9CLOT</name>
<evidence type="ECO:0000256" key="6">
    <source>
        <dbReference type="ARBA" id="ARBA00023136"/>
    </source>
</evidence>
<feature type="transmembrane region" description="Helical" evidence="7">
    <location>
        <begin position="279"/>
        <end position="300"/>
    </location>
</feature>
<sequence length="308" mass="34009">MKHKKRFLPYISSLISSSIFGLSFLFSKKALNITDPFTLLSLRFLIAFIIMSVLAVFKIIKISYKGKPMLTLTLLALMEPITYFIFENYGIKFSSSSEAGLMIALIPIAVAILSAYFLKEKLSVKQTISIIISVAGVTLIGIMDTSSKGQNSKLGILLLVGAIVTAGVFTILSRKLSTIFTPIEITYYMMFLSALFFNCISIILHVKNHNLDTYFNVLTNKDLLSSVVYLGILSSIVAYFLTNYTLSKVPASISATFSNLSTIVSIVAGVVFLNEQFKLFQLIGSFLIIVGVWGTNMFSLRQNPKTEG</sequence>
<dbReference type="InterPro" id="IPR037185">
    <property type="entry name" value="EmrE-like"/>
</dbReference>
<accession>A0A1W1XFV2</accession>
<dbReference type="AlphaFoldDB" id="A0A1W1XFV2"/>
<feature type="domain" description="EamA" evidence="8">
    <location>
        <begin position="154"/>
        <end position="296"/>
    </location>
</feature>
<keyword evidence="10" id="KW-1185">Reference proteome</keyword>
<evidence type="ECO:0000313" key="9">
    <source>
        <dbReference type="EMBL" id="SMC22855.1"/>
    </source>
</evidence>
<organism evidence="9 10">
    <name type="scientific">Clostridium acidisoli DSM 12555</name>
    <dbReference type="NCBI Taxonomy" id="1121291"/>
    <lineage>
        <taxon>Bacteria</taxon>
        <taxon>Bacillati</taxon>
        <taxon>Bacillota</taxon>
        <taxon>Clostridia</taxon>
        <taxon>Eubacteriales</taxon>
        <taxon>Clostridiaceae</taxon>
        <taxon>Clostridium</taxon>
    </lineage>
</organism>
<evidence type="ECO:0000256" key="4">
    <source>
        <dbReference type="ARBA" id="ARBA00022692"/>
    </source>
</evidence>
<reference evidence="9 10" key="1">
    <citation type="submission" date="2017-04" db="EMBL/GenBank/DDBJ databases">
        <authorList>
            <person name="Afonso C.L."/>
            <person name="Miller P.J."/>
            <person name="Scott M.A."/>
            <person name="Spackman E."/>
            <person name="Goraichik I."/>
            <person name="Dimitrov K.M."/>
            <person name="Suarez D.L."/>
            <person name="Swayne D.E."/>
        </authorList>
    </citation>
    <scope>NUCLEOTIDE SEQUENCE [LARGE SCALE GENOMIC DNA]</scope>
    <source>
        <strain evidence="9 10">DSM 12555</strain>
    </source>
</reference>
<dbReference type="STRING" id="1121291.SAMN02745134_01743"/>
<dbReference type="RefSeq" id="WP_084115220.1">
    <property type="nucleotide sequence ID" value="NZ_FWXH01000004.1"/>
</dbReference>
<dbReference type="Pfam" id="PF00892">
    <property type="entry name" value="EamA"/>
    <property type="match status" value="2"/>
</dbReference>
<feature type="domain" description="EamA" evidence="8">
    <location>
        <begin position="11"/>
        <end position="140"/>
    </location>
</feature>
<comment type="subcellular location">
    <subcellularLocation>
        <location evidence="1">Cell membrane</location>
        <topology evidence="1">Multi-pass membrane protein</topology>
    </subcellularLocation>
</comment>
<dbReference type="Gene3D" id="1.10.3730.20">
    <property type="match status" value="1"/>
</dbReference>
<protein>
    <submittedName>
        <fullName evidence="9">Permease of the drug/metabolite transporter (DMT) superfamily</fullName>
    </submittedName>
</protein>
<dbReference type="OrthoDB" id="37139at2"/>
<keyword evidence="5 7" id="KW-1133">Transmembrane helix</keyword>
<evidence type="ECO:0000259" key="8">
    <source>
        <dbReference type="Pfam" id="PF00892"/>
    </source>
</evidence>
<evidence type="ECO:0000313" key="10">
    <source>
        <dbReference type="Proteomes" id="UP000192468"/>
    </source>
</evidence>
<evidence type="ECO:0000256" key="3">
    <source>
        <dbReference type="ARBA" id="ARBA00022475"/>
    </source>
</evidence>
<feature type="transmembrane region" description="Helical" evidence="7">
    <location>
        <begin position="69"/>
        <end position="86"/>
    </location>
</feature>
<gene>
    <name evidence="9" type="ORF">SAMN02745134_01743</name>
</gene>
<feature type="transmembrane region" description="Helical" evidence="7">
    <location>
        <begin position="127"/>
        <end position="143"/>
    </location>
</feature>
<dbReference type="SUPFAM" id="SSF103481">
    <property type="entry name" value="Multidrug resistance efflux transporter EmrE"/>
    <property type="match status" value="2"/>
</dbReference>
<feature type="transmembrane region" description="Helical" evidence="7">
    <location>
        <begin position="226"/>
        <end position="246"/>
    </location>
</feature>
<comment type="similarity">
    <text evidence="2">Belongs to the EamA transporter family.</text>
</comment>
<proteinExistence type="inferred from homology"/>
<feature type="transmembrane region" description="Helical" evidence="7">
    <location>
        <begin position="7"/>
        <end position="26"/>
    </location>
</feature>
<evidence type="ECO:0000256" key="7">
    <source>
        <dbReference type="SAM" id="Phobius"/>
    </source>
</evidence>
<feature type="transmembrane region" description="Helical" evidence="7">
    <location>
        <begin position="253"/>
        <end position="273"/>
    </location>
</feature>
<evidence type="ECO:0000256" key="5">
    <source>
        <dbReference type="ARBA" id="ARBA00022989"/>
    </source>
</evidence>
<evidence type="ECO:0000256" key="2">
    <source>
        <dbReference type="ARBA" id="ARBA00007362"/>
    </source>
</evidence>
<evidence type="ECO:0000256" key="1">
    <source>
        <dbReference type="ARBA" id="ARBA00004651"/>
    </source>
</evidence>
<keyword evidence="6 7" id="KW-0472">Membrane</keyword>
<feature type="transmembrane region" description="Helical" evidence="7">
    <location>
        <begin position="38"/>
        <end position="57"/>
    </location>
</feature>
<keyword evidence="4 7" id="KW-0812">Transmembrane</keyword>
<dbReference type="GO" id="GO:0005886">
    <property type="term" value="C:plasma membrane"/>
    <property type="evidence" value="ECO:0007669"/>
    <property type="project" value="UniProtKB-SubCell"/>
</dbReference>
<dbReference type="Proteomes" id="UP000192468">
    <property type="component" value="Unassembled WGS sequence"/>
</dbReference>
<dbReference type="InterPro" id="IPR000620">
    <property type="entry name" value="EamA_dom"/>
</dbReference>
<dbReference type="PANTHER" id="PTHR32322">
    <property type="entry name" value="INNER MEMBRANE TRANSPORTER"/>
    <property type="match status" value="1"/>
</dbReference>
<feature type="transmembrane region" description="Helical" evidence="7">
    <location>
        <begin position="185"/>
        <end position="206"/>
    </location>
</feature>
<feature type="transmembrane region" description="Helical" evidence="7">
    <location>
        <begin position="98"/>
        <end position="118"/>
    </location>
</feature>
<dbReference type="EMBL" id="FWXH01000004">
    <property type="protein sequence ID" value="SMC22855.1"/>
    <property type="molecule type" value="Genomic_DNA"/>
</dbReference>